<feature type="domain" description="PAS" evidence="7">
    <location>
        <begin position="20"/>
        <end position="93"/>
    </location>
</feature>
<comment type="catalytic activity">
    <reaction evidence="1">
        <text>ATP + protein L-histidine = ADP + protein N-phospho-L-histidine.</text>
        <dbReference type="EC" id="2.7.13.3"/>
    </reaction>
</comment>
<dbReference type="InterPro" id="IPR005467">
    <property type="entry name" value="His_kinase_dom"/>
</dbReference>
<evidence type="ECO:0000259" key="5">
    <source>
        <dbReference type="PROSITE" id="PS50109"/>
    </source>
</evidence>
<dbReference type="Gene3D" id="1.10.287.130">
    <property type="match status" value="1"/>
</dbReference>
<dbReference type="PROSITE" id="PS50110">
    <property type="entry name" value="RESPONSE_REGULATORY"/>
    <property type="match status" value="1"/>
</dbReference>
<dbReference type="CDD" id="cd00082">
    <property type="entry name" value="HisKA"/>
    <property type="match status" value="1"/>
</dbReference>
<protein>
    <recommendedName>
        <fullName evidence="2">histidine kinase</fullName>
        <ecNumber evidence="2">2.7.13.3</ecNumber>
    </recommendedName>
</protein>
<dbReference type="Gene3D" id="3.30.565.10">
    <property type="entry name" value="Histidine kinase-like ATPase, C-terminal domain"/>
    <property type="match status" value="1"/>
</dbReference>
<dbReference type="SMART" id="SM00448">
    <property type="entry name" value="REC"/>
    <property type="match status" value="1"/>
</dbReference>
<reference evidence="9 11" key="1">
    <citation type="submission" date="2016-08" db="EMBL/GenBank/DDBJ databases">
        <title>Draft genome sequence of the type strain of Pseudomonas extremorientalis LMG 19695T isolated from drinking water reservoir.</title>
        <authorList>
            <person name="Tambong J.T."/>
        </authorList>
    </citation>
    <scope>NUCLEOTIDE SEQUENCE [LARGE SCALE GENOMIC DNA]</scope>
    <source>
        <strain evidence="9 11">LMG 19695</strain>
    </source>
</reference>
<dbReference type="SMART" id="SM00091">
    <property type="entry name" value="PAS"/>
    <property type="match status" value="1"/>
</dbReference>
<evidence type="ECO:0000256" key="1">
    <source>
        <dbReference type="ARBA" id="ARBA00000085"/>
    </source>
</evidence>
<dbReference type="SUPFAM" id="SSF55874">
    <property type="entry name" value="ATPase domain of HSP90 chaperone/DNA topoisomerase II/histidine kinase"/>
    <property type="match status" value="1"/>
</dbReference>
<dbReference type="Proteomes" id="UP000182654">
    <property type="component" value="Chromosome I"/>
</dbReference>
<dbReference type="NCBIfam" id="TIGR00229">
    <property type="entry name" value="sensory_box"/>
    <property type="match status" value="1"/>
</dbReference>
<dbReference type="InterPro" id="IPR000014">
    <property type="entry name" value="PAS"/>
</dbReference>
<evidence type="ECO:0000259" key="8">
    <source>
        <dbReference type="PROSITE" id="PS50113"/>
    </source>
</evidence>
<sequence length="531" mass="58650">MPNRSTPVSNTSTGDISGSDHNVFFAAVETTRMPMIVTDPKRPDNPIIFANNAFIDMTGYDREDIVGHNCRFLQGPETDPLVVMQVRDAIESETEVAVELVNYKKDGSSFWNALFISPVYNEAGELIYFFASQLDVSRRRDAEDGLRQAQKMEALGQLTGGIAHDFNNLLQVMIGYLDMIQRTADKPNYDQQRILRSAANARDAAERAKTLTQQLLAFSRKQKLQGRVVNLNNIVGSSQEMAERTLVDTELRLALQGDLWNCRVDTTQTEVALLNIFINARDAMDSRSARRLTVETKNVTIQDLGSTSYDGLMPGRYVSIAITDNGIGMPAAIVDRVMDPFFTTKDEGKGSGLGLSMVYGFVKQSGGTARIYSEEGIGTTIRMYFPADDSQLHALGPAEHVNDQLGNERILIVEDRPDVAELARMVLEEYGYSCALAYNGKEALGLLKTDHFDLLFTDLIMPGGMNGVMLAREAKRLYPSLKVLLTTGYSENSLERTDAGGKDLDVISKPYIPTDLAKKVRQVLIGPNGVS</sequence>
<dbReference type="CDD" id="cd00130">
    <property type="entry name" value="PAS"/>
    <property type="match status" value="1"/>
</dbReference>
<dbReference type="Gene3D" id="3.40.50.2300">
    <property type="match status" value="1"/>
</dbReference>
<dbReference type="SMART" id="SM00388">
    <property type="entry name" value="HisKA"/>
    <property type="match status" value="1"/>
</dbReference>
<name>A0A1H0PZH4_9PSED</name>
<dbReference type="PANTHER" id="PTHR43065:SF42">
    <property type="entry name" value="TWO-COMPONENT SENSOR PPRA"/>
    <property type="match status" value="1"/>
</dbReference>
<gene>
    <name evidence="9" type="ORF">BFN10_08880</name>
    <name evidence="10" type="ORF">SAMN04490184_2287</name>
</gene>
<evidence type="ECO:0000313" key="10">
    <source>
        <dbReference type="EMBL" id="SDP09886.1"/>
    </source>
</evidence>
<reference evidence="10 12" key="2">
    <citation type="submission" date="2016-10" db="EMBL/GenBank/DDBJ databases">
        <authorList>
            <person name="Varghese N."/>
            <person name="Submissions S."/>
        </authorList>
    </citation>
    <scope>NUCLEOTIDE SEQUENCE [LARGE SCALE GENOMIC DNA]</scope>
    <source>
        <strain evidence="10 12">BS2774</strain>
    </source>
</reference>
<evidence type="ECO:0000313" key="9">
    <source>
        <dbReference type="EMBL" id="OIN10793.1"/>
    </source>
</evidence>
<dbReference type="AlphaFoldDB" id="A0A1H0PZH4"/>
<dbReference type="SUPFAM" id="SSF47384">
    <property type="entry name" value="Homodimeric domain of signal transducing histidine kinase"/>
    <property type="match status" value="1"/>
</dbReference>
<dbReference type="EMBL" id="LT629708">
    <property type="protein sequence ID" value="SDP09886.1"/>
    <property type="molecule type" value="Genomic_DNA"/>
</dbReference>
<dbReference type="RefSeq" id="WP_071489360.1">
    <property type="nucleotide sequence ID" value="NZ_LT629708.1"/>
</dbReference>
<feature type="domain" description="PAC" evidence="8">
    <location>
        <begin position="94"/>
        <end position="148"/>
    </location>
</feature>
<dbReference type="InterPro" id="IPR003594">
    <property type="entry name" value="HATPase_dom"/>
</dbReference>
<dbReference type="InterPro" id="IPR003661">
    <property type="entry name" value="HisK_dim/P_dom"/>
</dbReference>
<dbReference type="InterPro" id="IPR004358">
    <property type="entry name" value="Sig_transdc_His_kin-like_C"/>
</dbReference>
<evidence type="ECO:0000259" key="6">
    <source>
        <dbReference type="PROSITE" id="PS50110"/>
    </source>
</evidence>
<organism evidence="9 11">
    <name type="scientific">Pseudomonas extremorientalis</name>
    <dbReference type="NCBI Taxonomy" id="169669"/>
    <lineage>
        <taxon>Bacteria</taxon>
        <taxon>Pseudomonadati</taxon>
        <taxon>Pseudomonadota</taxon>
        <taxon>Gammaproteobacteria</taxon>
        <taxon>Pseudomonadales</taxon>
        <taxon>Pseudomonadaceae</taxon>
        <taxon>Pseudomonas</taxon>
    </lineage>
</organism>
<dbReference type="PANTHER" id="PTHR43065">
    <property type="entry name" value="SENSOR HISTIDINE KINASE"/>
    <property type="match status" value="1"/>
</dbReference>
<dbReference type="SUPFAM" id="SSF55785">
    <property type="entry name" value="PYP-like sensor domain (PAS domain)"/>
    <property type="match status" value="1"/>
</dbReference>
<dbReference type="InterPro" id="IPR001610">
    <property type="entry name" value="PAC"/>
</dbReference>
<dbReference type="InterPro" id="IPR036097">
    <property type="entry name" value="HisK_dim/P_sf"/>
</dbReference>
<dbReference type="SUPFAM" id="SSF52172">
    <property type="entry name" value="CheY-like"/>
    <property type="match status" value="1"/>
</dbReference>
<dbReference type="Pfam" id="PF00512">
    <property type="entry name" value="HisKA"/>
    <property type="match status" value="1"/>
</dbReference>
<dbReference type="Pfam" id="PF02518">
    <property type="entry name" value="HATPase_c"/>
    <property type="match status" value="1"/>
</dbReference>
<dbReference type="InterPro" id="IPR001789">
    <property type="entry name" value="Sig_transdc_resp-reg_receiver"/>
</dbReference>
<dbReference type="Pfam" id="PF00072">
    <property type="entry name" value="Response_reg"/>
    <property type="match status" value="1"/>
</dbReference>
<dbReference type="InterPro" id="IPR035965">
    <property type="entry name" value="PAS-like_dom_sf"/>
</dbReference>
<dbReference type="GO" id="GO:0000155">
    <property type="term" value="F:phosphorelay sensor kinase activity"/>
    <property type="evidence" value="ECO:0007669"/>
    <property type="project" value="InterPro"/>
</dbReference>
<dbReference type="InterPro" id="IPR036890">
    <property type="entry name" value="HATPase_C_sf"/>
</dbReference>
<dbReference type="PRINTS" id="PR00344">
    <property type="entry name" value="BCTRLSENSOR"/>
</dbReference>
<dbReference type="PROSITE" id="PS50112">
    <property type="entry name" value="PAS"/>
    <property type="match status" value="1"/>
</dbReference>
<dbReference type="InterPro" id="IPR011006">
    <property type="entry name" value="CheY-like_superfamily"/>
</dbReference>
<dbReference type="SMART" id="SM00387">
    <property type="entry name" value="HATPase_c"/>
    <property type="match status" value="1"/>
</dbReference>
<keyword evidence="12" id="KW-1185">Reference proteome</keyword>
<feature type="modified residue" description="4-aspartylphosphate" evidence="4">
    <location>
        <position position="458"/>
    </location>
</feature>
<dbReference type="Proteomes" id="UP000181686">
    <property type="component" value="Unassembled WGS sequence"/>
</dbReference>
<dbReference type="CDD" id="cd18161">
    <property type="entry name" value="REC_hyHK_blue-like"/>
    <property type="match status" value="1"/>
</dbReference>
<proteinExistence type="predicted"/>
<evidence type="ECO:0000256" key="2">
    <source>
        <dbReference type="ARBA" id="ARBA00012438"/>
    </source>
</evidence>
<accession>A0A1H0PZH4</accession>
<feature type="domain" description="Response regulatory" evidence="6">
    <location>
        <begin position="409"/>
        <end position="524"/>
    </location>
</feature>
<evidence type="ECO:0000313" key="11">
    <source>
        <dbReference type="Proteomes" id="UP000181686"/>
    </source>
</evidence>
<keyword evidence="9" id="KW-0418">Kinase</keyword>
<dbReference type="EC" id="2.7.13.3" evidence="2"/>
<dbReference type="Pfam" id="PF13426">
    <property type="entry name" value="PAS_9"/>
    <property type="match status" value="1"/>
</dbReference>
<dbReference type="SMART" id="SM00086">
    <property type="entry name" value="PAC"/>
    <property type="match status" value="1"/>
</dbReference>
<dbReference type="Gene3D" id="3.30.450.20">
    <property type="entry name" value="PAS domain"/>
    <property type="match status" value="1"/>
</dbReference>
<evidence type="ECO:0000259" key="7">
    <source>
        <dbReference type="PROSITE" id="PS50112"/>
    </source>
</evidence>
<feature type="domain" description="Histidine kinase" evidence="5">
    <location>
        <begin position="161"/>
        <end position="389"/>
    </location>
</feature>
<dbReference type="PROSITE" id="PS50109">
    <property type="entry name" value="HIS_KIN"/>
    <property type="match status" value="1"/>
</dbReference>
<dbReference type="InterPro" id="IPR000700">
    <property type="entry name" value="PAS-assoc_C"/>
</dbReference>
<dbReference type="PROSITE" id="PS50113">
    <property type="entry name" value="PAC"/>
    <property type="match status" value="1"/>
</dbReference>
<evidence type="ECO:0000256" key="3">
    <source>
        <dbReference type="ARBA" id="ARBA00022553"/>
    </source>
</evidence>
<evidence type="ECO:0000256" key="4">
    <source>
        <dbReference type="PROSITE-ProRule" id="PRU00169"/>
    </source>
</evidence>
<keyword evidence="9" id="KW-0808">Transferase</keyword>
<dbReference type="NCBIfam" id="NF010076">
    <property type="entry name" value="PRK13557.1"/>
    <property type="match status" value="1"/>
</dbReference>
<dbReference type="EMBL" id="MDGK01000017">
    <property type="protein sequence ID" value="OIN10793.1"/>
    <property type="molecule type" value="Genomic_DNA"/>
</dbReference>
<evidence type="ECO:0000313" key="12">
    <source>
        <dbReference type="Proteomes" id="UP000182654"/>
    </source>
</evidence>
<keyword evidence="3 4" id="KW-0597">Phosphoprotein</keyword>